<dbReference type="Pfam" id="PF24755">
    <property type="entry name" value="SpoVR_C"/>
    <property type="match status" value="1"/>
</dbReference>
<feature type="domain" description="SpoVR-like C-terminal" evidence="2">
    <location>
        <begin position="403"/>
        <end position="454"/>
    </location>
</feature>
<dbReference type="InterPro" id="IPR057008">
    <property type="entry name" value="SpoVR-like_C"/>
</dbReference>
<dbReference type="Proteomes" id="UP000198597">
    <property type="component" value="Unassembled WGS sequence"/>
</dbReference>
<sequence length="473" mass="55553">MGGIKDNVKQGVRGGIGMEYILRDLEVWNEKIEAKAKKANLNFYPQEFEIIGFKEMLGYEAYVGMPSKYPHWSYGKAYDKNKTLYSLNMTGLPYEMVINSDPCLAYLMRENTLLLQILTMAHVYGHNDFFKNNRLFRDGTRANYTLEMFKLDGEIIRGYINDPNIGYERVEKIIDSAHAIKFQIPRVVGVKELTEEEIRERLLNDYKSKIENRNFLDENDEIAVPDLTAVPLEPCDDLIGFIIKYSKLEDFEKTILKIVKRETEYFMPQIETKIMNEGWASFWHYTILKELELEEGLHLEFIKRHNDVIAPILGGLNPYYIGFKVFEDIEKRYGREKIFEVREVERDNSFLRKYLTKELCEELNLFQFGKRSFEYVVEEVADENGWMKIRDSISSTCGLAAIPCIRVINLNKRDNVLTLEHLFDGRELEISYAKETLKYVNDLWGHKVILKTKSKDGREIEIICDEDRKIFIN</sequence>
<dbReference type="PANTHER" id="PTHR30029">
    <property type="entry name" value="STAGE V SPORULATION PROTEIN R"/>
    <property type="match status" value="1"/>
</dbReference>
<keyword evidence="4" id="KW-1185">Reference proteome</keyword>
<feature type="domain" description="SpoVR protein-like N-terminal" evidence="1">
    <location>
        <begin position="22"/>
        <end position="399"/>
    </location>
</feature>
<dbReference type="InterPro" id="IPR007390">
    <property type="entry name" value="Spore_V_R"/>
</dbReference>
<reference evidence="3 4" key="1">
    <citation type="submission" date="2016-10" db="EMBL/GenBank/DDBJ databases">
        <authorList>
            <person name="de Groot N.N."/>
        </authorList>
    </citation>
    <scope>NUCLEOTIDE SEQUENCE [LARGE SCALE GENOMIC DNA]</scope>
    <source>
        <strain evidence="3 4">DSM 12272</strain>
    </source>
</reference>
<evidence type="ECO:0000259" key="2">
    <source>
        <dbReference type="Pfam" id="PF24755"/>
    </source>
</evidence>
<evidence type="ECO:0000259" key="1">
    <source>
        <dbReference type="Pfam" id="PF04293"/>
    </source>
</evidence>
<accession>A0A1H0V054</accession>
<dbReference type="AlphaFoldDB" id="A0A1H0V054"/>
<proteinExistence type="predicted"/>
<organism evidence="3 4">
    <name type="scientific">Clostridium gasigenes</name>
    <dbReference type="NCBI Taxonomy" id="94869"/>
    <lineage>
        <taxon>Bacteria</taxon>
        <taxon>Bacillati</taxon>
        <taxon>Bacillota</taxon>
        <taxon>Clostridia</taxon>
        <taxon>Eubacteriales</taxon>
        <taxon>Clostridiaceae</taxon>
        <taxon>Clostridium</taxon>
    </lineage>
</organism>
<gene>
    <name evidence="3" type="ORF">SAMN04488529_11381</name>
</gene>
<dbReference type="EMBL" id="FNJM01000013">
    <property type="protein sequence ID" value="SDP71892.1"/>
    <property type="molecule type" value="Genomic_DNA"/>
</dbReference>
<protein>
    <submittedName>
        <fullName evidence="3">Stage V sporulation protein R</fullName>
    </submittedName>
</protein>
<dbReference type="PANTHER" id="PTHR30029:SF2">
    <property type="entry name" value="STAGE V SPORULATION PROTEIN R"/>
    <property type="match status" value="1"/>
</dbReference>
<dbReference type="Pfam" id="PF04293">
    <property type="entry name" value="SpoVR"/>
    <property type="match status" value="1"/>
</dbReference>
<evidence type="ECO:0000313" key="4">
    <source>
        <dbReference type="Proteomes" id="UP000198597"/>
    </source>
</evidence>
<name>A0A1H0V054_9CLOT</name>
<evidence type="ECO:0000313" key="3">
    <source>
        <dbReference type="EMBL" id="SDP71892.1"/>
    </source>
</evidence>
<dbReference type="STRING" id="94869.SAMN04488529_11381"/>
<dbReference type="InterPro" id="IPR056174">
    <property type="entry name" value="SpoVR_N"/>
</dbReference>